<dbReference type="PANTHER" id="PTHR22847:SF637">
    <property type="entry name" value="WD REPEAT DOMAIN 5B"/>
    <property type="match status" value="1"/>
</dbReference>
<evidence type="ECO:0000259" key="5">
    <source>
        <dbReference type="PROSITE" id="PS50837"/>
    </source>
</evidence>
<dbReference type="PRINTS" id="PR00320">
    <property type="entry name" value="GPROTEINBRPT"/>
</dbReference>
<evidence type="ECO:0000256" key="4">
    <source>
        <dbReference type="SAM" id="MobiDB-lite"/>
    </source>
</evidence>
<dbReference type="SUPFAM" id="SSF52540">
    <property type="entry name" value="P-loop containing nucleoside triphosphate hydrolases"/>
    <property type="match status" value="1"/>
</dbReference>
<evidence type="ECO:0000256" key="2">
    <source>
        <dbReference type="ARBA" id="ARBA00022737"/>
    </source>
</evidence>
<evidence type="ECO:0000256" key="3">
    <source>
        <dbReference type="PROSITE-ProRule" id="PRU00221"/>
    </source>
</evidence>
<dbReference type="PROSITE" id="PS50294">
    <property type="entry name" value="WD_REPEATS_REGION"/>
    <property type="match status" value="13"/>
</dbReference>
<feature type="region of interest" description="Disordered" evidence="4">
    <location>
        <begin position="42"/>
        <end position="88"/>
    </location>
</feature>
<protein>
    <submittedName>
        <fullName evidence="6">Vegetative incompatibility protein HET-E-1</fullName>
    </submittedName>
</protein>
<feature type="repeat" description="WD" evidence="3">
    <location>
        <begin position="1353"/>
        <end position="1394"/>
    </location>
</feature>
<evidence type="ECO:0000313" key="6">
    <source>
        <dbReference type="EMBL" id="KAB5591101.1"/>
    </source>
</evidence>
<dbReference type="PROSITE" id="PS50082">
    <property type="entry name" value="WD_REPEATS_2"/>
    <property type="match status" value="13"/>
</dbReference>
<dbReference type="GO" id="GO:1990234">
    <property type="term" value="C:transferase complex"/>
    <property type="evidence" value="ECO:0007669"/>
    <property type="project" value="UniProtKB-ARBA"/>
</dbReference>
<dbReference type="InterPro" id="IPR056884">
    <property type="entry name" value="NPHP3-like_N"/>
</dbReference>
<proteinExistence type="predicted"/>
<sequence length="1464" mass="160828">MFAVQLIGACLLPPTMDNEPTDSSSKPKRRALARRWFQDITKDLKDKLKPSSRAPSRSSRVSKSHPVSQPQSCHSSRSSTRSGTHSKGTAWEGLKVTLKGLHGSAELVPPLKSAIGGLVSVLGIFEAAAKNRQDYEKLATDLEVTAEFLNRHLKTLSGSQLIERISTIARAIEKETKSIEARQKWGAMERILGARGDEEDLIGRLKRDTRLEKLAPAKLASFDSKLSTSINRRTCTEHTRTAILSDLNSWSDNPEGENVYWMDGMAGTGKTTIACTLASELQSRGQLAASFFCTRTSPECRDANRIVPTIAYQLARQSTPFRSALCQVLSEDPDIGSRNISTQFERLLKEPLESIKGKIANNMVVVVDALDECDDERIVVQILEVLFRFVGDIPVKFFVTSRPEAAIREKMMSPENTSRSILHLHDIEASLVREDIELYLQEELQFMSPPPTKIKQLAALADNLFIYAATAVRYIRSAMRGVDPRERLALVLTVNSDSQKKLGQIDKLYEAILSAALKGDELESMERERMEHVLWTAVCAREPIPIETLTVLAGLRSTSQTLGALESFRSVLHISEHTGLVSTLHASFPDYMLNPGRSGEFFCDVTTHSKLLVRRCLKVMKGRLRFNICDLPSSFLSDSHLPDLKARIEKNISPSLSYACRYWPDHLENAAKSDGLRRMVDEFLSQRLLFWMEVLNLKGYMPMGAQGLMKLQSWLQRSQTTDKISHLVRLASDAHKFVARFASHSVSLSTPHIYISALPFCPPSSLVSVYYRQRMQGLLEVKGTAIIHLGRAALTTWATDTSISSVAYSPDGVQVAAGCYNGSICIRNVHDGKVAVGPFVGHSNFVASIMFSPSGTRIVSGSWDGTIRLWHAHDGTSIPAPFKGHTKDVNSVAFSPNGARIVSGSRDYTIRVWHASDGTSFAGPFKGHTNSVISVGYSPDGRFIVSGSYDRTVRMWDATMGTPIHLFTGHTDSVRSVEFSPDGMRIVSGSHDKTIRIWNVYDGTLALSPLEGHTYPIQSVAYSPDGTLIVSGSYDDTIRVWSAREGKLVAGPFEGHTAVVNSVKFSPDGSQVVSGSHDESVCIWNIFDNSLAHDSPKGHSVAIYAAEFSPNGVLIATGSGDKTVKVWSAIDGTLVAGPFEGHTRGVTSVAFSPDSTRIASGSYDKTIRVWHALKGTFIAGPFEGHDQSVDSIAFSPDGLRIASCSDDSTIYVWDITNGTILAESSAGYSPIESVAFSPDGTCIASACFDDSVRVWNSFSGDQIGDRFEGHTSHVTCVRFSHDGSRIVSGSWDKTICVWNARSGQIVAGPFKGHTGYIHSVSFSPDDTLILSGSSDSTVCLWNAAKGVLVAPPFRGHVHEVRAVSFSPNGSSILSSSDDKTLRVWDIQVERKGSTAFADPWEIYDNGWILNTNHELLFWVPAEVRNYFPRFRNSFTIGPLGSIQVDFMDDKVLLGEDWAQCWLDV</sequence>
<evidence type="ECO:0000313" key="7">
    <source>
        <dbReference type="Proteomes" id="UP000383932"/>
    </source>
</evidence>
<keyword evidence="2" id="KW-0677">Repeat</keyword>
<dbReference type="InterPro" id="IPR015943">
    <property type="entry name" value="WD40/YVTN_repeat-like_dom_sf"/>
</dbReference>
<feature type="compositionally biased region" description="Low complexity" evidence="4">
    <location>
        <begin position="51"/>
        <end position="86"/>
    </location>
</feature>
<organism evidence="6 7">
    <name type="scientific">Ceratobasidium theobromae</name>
    <dbReference type="NCBI Taxonomy" id="1582974"/>
    <lineage>
        <taxon>Eukaryota</taxon>
        <taxon>Fungi</taxon>
        <taxon>Dikarya</taxon>
        <taxon>Basidiomycota</taxon>
        <taxon>Agaricomycotina</taxon>
        <taxon>Agaricomycetes</taxon>
        <taxon>Cantharellales</taxon>
        <taxon>Ceratobasidiaceae</taxon>
        <taxon>Ceratobasidium</taxon>
    </lineage>
</organism>
<dbReference type="PROSITE" id="PS00678">
    <property type="entry name" value="WD_REPEATS_1"/>
    <property type="match status" value="5"/>
</dbReference>
<dbReference type="InterPro" id="IPR019775">
    <property type="entry name" value="WD40_repeat_CS"/>
</dbReference>
<dbReference type="Proteomes" id="UP000383932">
    <property type="component" value="Unassembled WGS sequence"/>
</dbReference>
<feature type="repeat" description="WD" evidence="3">
    <location>
        <begin position="882"/>
        <end position="923"/>
    </location>
</feature>
<feature type="repeat" description="WD" evidence="3">
    <location>
        <begin position="1096"/>
        <end position="1128"/>
    </location>
</feature>
<dbReference type="EMBL" id="SSOP01000123">
    <property type="protein sequence ID" value="KAB5591101.1"/>
    <property type="molecule type" value="Genomic_DNA"/>
</dbReference>
<evidence type="ECO:0000256" key="1">
    <source>
        <dbReference type="ARBA" id="ARBA00022574"/>
    </source>
</evidence>
<name>A0A5N5QI05_9AGAM</name>
<feature type="repeat" description="WD" evidence="3">
    <location>
        <begin position="1010"/>
        <end position="1051"/>
    </location>
</feature>
<dbReference type="Pfam" id="PF24883">
    <property type="entry name" value="NPHP3_N"/>
    <property type="match status" value="1"/>
</dbReference>
<feature type="repeat" description="WD" evidence="3">
    <location>
        <begin position="1310"/>
        <end position="1342"/>
    </location>
</feature>
<dbReference type="SMART" id="SM00320">
    <property type="entry name" value="WD40"/>
    <property type="match status" value="14"/>
</dbReference>
<dbReference type="InterPro" id="IPR007111">
    <property type="entry name" value="NACHT_NTPase"/>
</dbReference>
<feature type="repeat" description="WD" evidence="3">
    <location>
        <begin position="1224"/>
        <end position="1265"/>
    </location>
</feature>
<accession>A0A5N5QI05</accession>
<feature type="repeat" description="WD" evidence="3">
    <location>
        <begin position="839"/>
        <end position="880"/>
    </location>
</feature>
<keyword evidence="1 3" id="KW-0853">WD repeat</keyword>
<keyword evidence="7" id="KW-1185">Reference proteome</keyword>
<reference evidence="6 7" key="1">
    <citation type="journal article" date="2019" name="Fungal Biol. Biotechnol.">
        <title>Draft genome sequence of fastidious pathogen Ceratobasidium theobromae, which causes vascular-streak dieback in Theobroma cacao.</title>
        <authorList>
            <person name="Ali S.S."/>
            <person name="Asman A."/>
            <person name="Shao J."/>
            <person name="Firmansyah A.P."/>
            <person name="Susilo A.W."/>
            <person name="Rosmana A."/>
            <person name="McMahon P."/>
            <person name="Junaid M."/>
            <person name="Guest D."/>
            <person name="Kheng T.Y."/>
            <person name="Meinhardt L.W."/>
            <person name="Bailey B.A."/>
        </authorList>
    </citation>
    <scope>NUCLEOTIDE SEQUENCE [LARGE SCALE GENOMIC DNA]</scope>
    <source>
        <strain evidence="6 7">CT2</strain>
    </source>
</reference>
<feature type="repeat" description="WD" evidence="3">
    <location>
        <begin position="1139"/>
        <end position="1170"/>
    </location>
</feature>
<dbReference type="InterPro" id="IPR036322">
    <property type="entry name" value="WD40_repeat_dom_sf"/>
</dbReference>
<dbReference type="InterPro" id="IPR001680">
    <property type="entry name" value="WD40_rpt"/>
</dbReference>
<comment type="caution">
    <text evidence="6">The sequence shown here is derived from an EMBL/GenBank/DDBJ whole genome shotgun (WGS) entry which is preliminary data.</text>
</comment>
<dbReference type="InterPro" id="IPR020472">
    <property type="entry name" value="WD40_PAC1"/>
</dbReference>
<gene>
    <name evidence="6" type="ORF">CTheo_5459</name>
</gene>
<feature type="repeat" description="WD" evidence="3">
    <location>
        <begin position="925"/>
        <end position="966"/>
    </location>
</feature>
<feature type="repeat" description="WD" evidence="3">
    <location>
        <begin position="1053"/>
        <end position="1094"/>
    </location>
</feature>
<feature type="repeat" description="WD" evidence="3">
    <location>
        <begin position="1267"/>
        <end position="1308"/>
    </location>
</feature>
<feature type="domain" description="NACHT" evidence="5">
    <location>
        <begin position="258"/>
        <end position="405"/>
    </location>
</feature>
<feature type="repeat" description="WD" evidence="3">
    <location>
        <begin position="967"/>
        <end position="1008"/>
    </location>
</feature>
<dbReference type="SUPFAM" id="SSF50978">
    <property type="entry name" value="WD40 repeat-like"/>
    <property type="match status" value="2"/>
</dbReference>
<feature type="region of interest" description="Disordered" evidence="4">
    <location>
        <begin position="13"/>
        <end position="32"/>
    </location>
</feature>
<dbReference type="Gene3D" id="2.130.10.10">
    <property type="entry name" value="YVTN repeat-like/Quinoprotein amine dehydrogenase"/>
    <property type="match status" value="5"/>
</dbReference>
<dbReference type="CDD" id="cd00200">
    <property type="entry name" value="WD40"/>
    <property type="match status" value="2"/>
</dbReference>
<feature type="repeat" description="WD" evidence="3">
    <location>
        <begin position="1182"/>
        <end position="1223"/>
    </location>
</feature>
<dbReference type="GO" id="GO:0005634">
    <property type="term" value="C:nucleus"/>
    <property type="evidence" value="ECO:0007669"/>
    <property type="project" value="TreeGrafter"/>
</dbReference>
<dbReference type="OrthoDB" id="538223at2759"/>
<dbReference type="PROSITE" id="PS50837">
    <property type="entry name" value="NACHT"/>
    <property type="match status" value="1"/>
</dbReference>
<dbReference type="Gene3D" id="3.40.50.300">
    <property type="entry name" value="P-loop containing nucleotide triphosphate hydrolases"/>
    <property type="match status" value="1"/>
</dbReference>
<dbReference type="PANTHER" id="PTHR22847">
    <property type="entry name" value="WD40 REPEAT PROTEIN"/>
    <property type="match status" value="1"/>
</dbReference>
<dbReference type="Pfam" id="PF00400">
    <property type="entry name" value="WD40"/>
    <property type="match status" value="14"/>
</dbReference>
<dbReference type="InterPro" id="IPR027417">
    <property type="entry name" value="P-loop_NTPase"/>
</dbReference>